<reference evidence="1" key="1">
    <citation type="submission" date="2022-11" db="EMBL/GenBank/DDBJ databases">
        <title>Genome Sequence of Boeremia exigua.</title>
        <authorList>
            <person name="Buettner E."/>
        </authorList>
    </citation>
    <scope>NUCLEOTIDE SEQUENCE</scope>
    <source>
        <strain evidence="1">CU02</strain>
    </source>
</reference>
<organism evidence="1 2">
    <name type="scientific">Boeremia exigua</name>
    <dbReference type="NCBI Taxonomy" id="749465"/>
    <lineage>
        <taxon>Eukaryota</taxon>
        <taxon>Fungi</taxon>
        <taxon>Dikarya</taxon>
        <taxon>Ascomycota</taxon>
        <taxon>Pezizomycotina</taxon>
        <taxon>Dothideomycetes</taxon>
        <taxon>Pleosporomycetidae</taxon>
        <taxon>Pleosporales</taxon>
        <taxon>Pleosporineae</taxon>
        <taxon>Didymellaceae</taxon>
        <taxon>Boeremia</taxon>
    </lineage>
</organism>
<evidence type="ECO:0000313" key="1">
    <source>
        <dbReference type="EMBL" id="KAJ8112679.1"/>
    </source>
</evidence>
<keyword evidence="2" id="KW-1185">Reference proteome</keyword>
<sequence>MDSAHGGSPAPSMVSNVTDIFAAQPLSALQRLKSGLCDQAYLIEHIPIGDVNMETRVQRGAWKPQRIHVALVTEGRYNSKIPLQKIVDQDAFVGIFKSAGLGLKTPVLIKTCFILKGVPLKETAVFSEGFFDIVKRVSRKLSGLNKSASRQERGGTYGCLRDAPVISETRSHPQHQDSQAAYTTPQTRATPTINPPSDAFVKGVTWHPYAVGTTDTKLASGKRSARRDSRLPPDNYRFVHEDIQKFSVSGDHMPVLSQSKAPSNFIQSKPRESYHKATPWSTSTVSAEHPFATTPVTQNLRRKPKFVAEPLPGSGMSMSTSNRAKRPIPDLSEEVLVSYRSAQAGVRNAERQIDRLKNDMEEKKQKFLKYYDNKVIKIDVDMRKRHEEEKDNMMKRQRAETSKAKELLVDHKTAHVKEMNDMSVQKESMIREKEKLEDERDKLRCRLSHNELLSALETIDGLLVTLNPEDYTLHTASSLSVSDMMVTSRATGGKAYSPIGANECTCARDATFTKQQHDYRVSLLTSARPSLEQERIRSGLQYFGVCSGCSKHDESCATAGKRSVPSFDAPSLFVDVRSPTPRPLNTNTPPPTPMFSRRNTRLLRSDRKGGPLDNLRRHLHNQNLLGVLDSLIEPGLFDFQHVEKSGHTAIRLSLGIRHRIDGTPCQVWACIVSTERSDLQPPVIFYDRHLTKDGSRAHQISLSASSLLRRATHLQPPFCFLQHDPVDELKGARNMLCAIILYQALALDIETCALNWEEFGESLSQALQYIASRDAYYRWQHGQKISETRDPQASGVMAVENGGQSNTENEDSYASTAENSDTVSTSGGGKQICGIIRPKGTEIVIRPNTSLSKLKKELGEKKFRFLDKLPQLPMEITSHSRGPPYFPFRMLIGSHKWRSGEPFDVYAYLVHDRAEGAAMKFLSHDSTGLEQSFTVDELLQVNLLEPIEYLNNLKKTSYTTASGASARTAKIRSIISYYFFLAENEGLVGDPRVKIGEAFGKRLCAAIAELQGANFGNTNDESITNNDVNNTKNTDTAIDKAILGLDVPMDEADTMATKPARQEEDEIEPSRLVNLTLQPAALRNTARGGSLRSERKESGRRMRLYKRQDCLNGNSLERKLAEDTPAQHSETRPSQNNVDRTFSDTLEMQSSPKDNLRNTRTRGESPRANLIRSRDQESPGASMIRTAAAEEKGSGLRQHCEHSTTARSLPRDQGYLANNRSFVDTGTTEQTFVAGNTFPNPRVAIPQDWSDNESVPMEISSPAPMQNSAGVANTTVCKSKVLPEFDDALMGSHEAGSRLVQVLDNDSRTLEGSTEKEMQTQPAAADIPNNLTQVPVVIDLRSDNEDGSALLRVPRRVARGEAEVEPQAIDLTQLSSSSRGKRRKVADLIYRIDNEDDALEETDGNARRRALSRRRKCEASA</sequence>
<evidence type="ECO:0000313" key="2">
    <source>
        <dbReference type="Proteomes" id="UP001153331"/>
    </source>
</evidence>
<protein>
    <submittedName>
        <fullName evidence="1">Uncharacterized protein</fullName>
    </submittedName>
</protein>
<accession>A0ACC2IC05</accession>
<gene>
    <name evidence="1" type="ORF">OPT61_g5004</name>
</gene>
<proteinExistence type="predicted"/>
<dbReference type="Proteomes" id="UP001153331">
    <property type="component" value="Unassembled WGS sequence"/>
</dbReference>
<dbReference type="EMBL" id="JAPHNI010000306">
    <property type="protein sequence ID" value="KAJ8112679.1"/>
    <property type="molecule type" value="Genomic_DNA"/>
</dbReference>
<comment type="caution">
    <text evidence="1">The sequence shown here is derived from an EMBL/GenBank/DDBJ whole genome shotgun (WGS) entry which is preliminary data.</text>
</comment>
<name>A0ACC2IC05_9PLEO</name>